<dbReference type="RefSeq" id="WP_188959159.1">
    <property type="nucleotide sequence ID" value="NZ_BMQW01000017.1"/>
</dbReference>
<keyword evidence="3" id="KW-1185">Reference proteome</keyword>
<evidence type="ECO:0000313" key="2">
    <source>
        <dbReference type="EMBL" id="GGQ01069.1"/>
    </source>
</evidence>
<feature type="signal peptide" evidence="1">
    <location>
        <begin position="1"/>
        <end position="18"/>
    </location>
</feature>
<evidence type="ECO:0008006" key="4">
    <source>
        <dbReference type="Google" id="ProtNLM"/>
    </source>
</evidence>
<name>A0ABQ2QXI3_9GAMM</name>
<accession>A0ABQ2QXI3</accession>
<organism evidence="2 3">
    <name type="scientific">Shewanella ulleungensis</name>
    <dbReference type="NCBI Taxonomy" id="2282699"/>
    <lineage>
        <taxon>Bacteria</taxon>
        <taxon>Pseudomonadati</taxon>
        <taxon>Pseudomonadota</taxon>
        <taxon>Gammaproteobacteria</taxon>
        <taxon>Alteromonadales</taxon>
        <taxon>Shewanellaceae</taxon>
        <taxon>Shewanella</taxon>
    </lineage>
</organism>
<proteinExistence type="predicted"/>
<evidence type="ECO:0000313" key="3">
    <source>
        <dbReference type="Proteomes" id="UP000654004"/>
    </source>
</evidence>
<keyword evidence="1" id="KW-0732">Signal</keyword>
<dbReference type="Proteomes" id="UP000654004">
    <property type="component" value="Unassembled WGS sequence"/>
</dbReference>
<sequence>MKWMSLLLMIFISGSSLGAEQKLQITSANKVAEIDLVDGGKFSVDRENTIFTLSISMAIVEDDIIHIIYDCQFDGELGFRMGELAGLSFSTKEKKSYACGSKIEGLFILQLVDG</sequence>
<feature type="chain" id="PRO_5047360259" description="DUF2155 domain-containing protein" evidence="1">
    <location>
        <begin position="19"/>
        <end position="114"/>
    </location>
</feature>
<reference evidence="3" key="1">
    <citation type="journal article" date="2019" name="Int. J. Syst. Evol. Microbiol.">
        <title>The Global Catalogue of Microorganisms (GCM) 10K type strain sequencing project: providing services to taxonomists for standard genome sequencing and annotation.</title>
        <authorList>
            <consortium name="The Broad Institute Genomics Platform"/>
            <consortium name="The Broad Institute Genome Sequencing Center for Infectious Disease"/>
            <person name="Wu L."/>
            <person name="Ma J."/>
        </authorList>
    </citation>
    <scope>NUCLEOTIDE SEQUENCE [LARGE SCALE GENOMIC DNA]</scope>
    <source>
        <strain evidence="3">JCM 32305</strain>
    </source>
</reference>
<protein>
    <recommendedName>
        <fullName evidence="4">DUF2155 domain-containing protein</fullName>
    </recommendedName>
</protein>
<evidence type="ECO:0000256" key="1">
    <source>
        <dbReference type="SAM" id="SignalP"/>
    </source>
</evidence>
<gene>
    <name evidence="2" type="ORF">GCM10009410_38320</name>
</gene>
<comment type="caution">
    <text evidence="2">The sequence shown here is derived from an EMBL/GenBank/DDBJ whole genome shotgun (WGS) entry which is preliminary data.</text>
</comment>
<dbReference type="EMBL" id="BMQW01000017">
    <property type="protein sequence ID" value="GGQ01069.1"/>
    <property type="molecule type" value="Genomic_DNA"/>
</dbReference>